<dbReference type="PATRIC" id="fig|237368.3.peg.4158"/>
<dbReference type="GO" id="GO:0004359">
    <property type="term" value="F:glutaminase activity"/>
    <property type="evidence" value="ECO:0007669"/>
    <property type="project" value="UniProtKB-EC"/>
</dbReference>
<dbReference type="HAMAP" id="MF_00421">
    <property type="entry name" value="PurQ"/>
    <property type="match status" value="1"/>
</dbReference>
<dbReference type="InterPro" id="IPR010075">
    <property type="entry name" value="PRibForGlyAmidine_synth_PurQ"/>
</dbReference>
<organism evidence="9 10">
    <name type="scientific">Candidatus Scalindua brodae</name>
    <dbReference type="NCBI Taxonomy" id="237368"/>
    <lineage>
        <taxon>Bacteria</taxon>
        <taxon>Pseudomonadati</taxon>
        <taxon>Planctomycetota</taxon>
        <taxon>Candidatus Brocadiia</taxon>
        <taxon>Candidatus Brocadiales</taxon>
        <taxon>Candidatus Scalinduaceae</taxon>
        <taxon>Candidatus Scalindua</taxon>
    </lineage>
</organism>
<evidence type="ECO:0000256" key="5">
    <source>
        <dbReference type="ARBA" id="ARBA00022801"/>
    </source>
</evidence>
<keyword evidence="7 8" id="KW-0315">Glutamine amidotransferase</keyword>
<dbReference type="EMBL" id="JRYO01000265">
    <property type="protein sequence ID" value="KHE90369.1"/>
    <property type="molecule type" value="Genomic_DNA"/>
</dbReference>
<keyword evidence="6 8" id="KW-0067">ATP-binding</keyword>
<dbReference type="Gene3D" id="3.40.50.880">
    <property type="match status" value="1"/>
</dbReference>
<evidence type="ECO:0000256" key="4">
    <source>
        <dbReference type="ARBA" id="ARBA00022755"/>
    </source>
</evidence>
<dbReference type="GO" id="GO:0005737">
    <property type="term" value="C:cytoplasm"/>
    <property type="evidence" value="ECO:0007669"/>
    <property type="project" value="UniProtKB-SubCell"/>
</dbReference>
<feature type="active site" description="Nucleophile" evidence="8">
    <location>
        <position position="105"/>
    </location>
</feature>
<dbReference type="UniPathway" id="UPA00074">
    <property type="reaction ID" value="UER00128"/>
</dbReference>
<dbReference type="PIRSF" id="PIRSF001586">
    <property type="entry name" value="FGAM_synth_I"/>
    <property type="match status" value="1"/>
</dbReference>
<reference evidence="9 10" key="1">
    <citation type="submission" date="2014-10" db="EMBL/GenBank/DDBJ databases">
        <title>Draft genome of anammox bacterium scalindua brodae, obtained using differential coverage binning of sequence data from two enrichment reactors.</title>
        <authorList>
            <person name="Speth D.R."/>
            <person name="Russ L."/>
            <person name="Kartal B."/>
            <person name="Op den Camp H.J."/>
            <person name="Dutilh B.E."/>
            <person name="Jetten M.S."/>
        </authorList>
    </citation>
    <scope>NUCLEOTIDE SEQUENCE [LARGE SCALE GENOMIC DNA]</scope>
    <source>
        <strain evidence="9">RU1</strain>
    </source>
</reference>
<evidence type="ECO:0000256" key="6">
    <source>
        <dbReference type="ARBA" id="ARBA00022840"/>
    </source>
</evidence>
<dbReference type="GO" id="GO:0004642">
    <property type="term" value="F:phosphoribosylformylglycinamidine synthase activity"/>
    <property type="evidence" value="ECO:0007669"/>
    <property type="project" value="UniProtKB-UniRule"/>
</dbReference>
<comment type="subcellular location">
    <subcellularLocation>
        <location evidence="8">Cytoplasm</location>
    </subcellularLocation>
</comment>
<dbReference type="CDD" id="cd01740">
    <property type="entry name" value="GATase1_FGAR_AT"/>
    <property type="match status" value="1"/>
</dbReference>
<keyword evidence="2 8" id="KW-0436">Ligase</keyword>
<proteinExistence type="inferred from homology"/>
<dbReference type="EC" id="6.3.5.3" evidence="8"/>
<dbReference type="NCBIfam" id="TIGR01737">
    <property type="entry name" value="FGAM_synth_I"/>
    <property type="match status" value="1"/>
</dbReference>
<feature type="active site" evidence="8">
    <location>
        <position position="236"/>
    </location>
</feature>
<dbReference type="Proteomes" id="UP000030652">
    <property type="component" value="Unassembled WGS sequence"/>
</dbReference>
<protein>
    <recommendedName>
        <fullName evidence="8">Phosphoribosylformylglycinamidine synthase subunit PurQ</fullName>
        <shortName evidence="8">FGAM synthase</shortName>
        <ecNumber evidence="8">6.3.5.3</ecNumber>
    </recommendedName>
    <alternativeName>
        <fullName evidence="8">Formylglycinamide ribonucleotide amidotransferase subunit I</fullName>
        <shortName evidence="8">FGAR amidotransferase I</shortName>
        <shortName evidence="8">FGAR-AT I</shortName>
    </alternativeName>
    <alternativeName>
        <fullName evidence="8">Glutaminase PurQ</fullName>
        <ecNumber evidence="8">3.5.1.2</ecNumber>
    </alternativeName>
    <alternativeName>
        <fullName evidence="8">Phosphoribosylformylglycinamidine synthase subunit I</fullName>
    </alternativeName>
</protein>
<dbReference type="AlphaFoldDB" id="A0A0B0ECJ3"/>
<comment type="function">
    <text evidence="8">Part of the phosphoribosylformylglycinamidine synthase complex involved in the purines biosynthetic pathway. Catalyzes the ATP-dependent conversion of formylglycinamide ribonucleotide (FGAR) and glutamine to yield formylglycinamidine ribonucleotide (FGAM) and glutamate. The FGAM synthase complex is composed of three subunits. PurQ produces an ammonia molecule by converting glutamine to glutamate. PurL transfers the ammonia molecule to FGAR to form FGAM in an ATP-dependent manner. PurS interacts with PurQ and PurL and is thought to assist in the transfer of the ammonia molecule from PurQ to PurL.</text>
</comment>
<comment type="catalytic activity">
    <reaction evidence="8">
        <text>L-glutamine + H2O = L-glutamate + NH4(+)</text>
        <dbReference type="Rhea" id="RHEA:15889"/>
        <dbReference type="ChEBI" id="CHEBI:15377"/>
        <dbReference type="ChEBI" id="CHEBI:28938"/>
        <dbReference type="ChEBI" id="CHEBI:29985"/>
        <dbReference type="ChEBI" id="CHEBI:58359"/>
        <dbReference type="EC" id="3.5.1.2"/>
    </reaction>
</comment>
<dbReference type="PROSITE" id="PS51273">
    <property type="entry name" value="GATASE_TYPE_1"/>
    <property type="match status" value="1"/>
</dbReference>
<evidence type="ECO:0000256" key="1">
    <source>
        <dbReference type="ARBA" id="ARBA00022490"/>
    </source>
</evidence>
<dbReference type="GO" id="GO:0005524">
    <property type="term" value="F:ATP binding"/>
    <property type="evidence" value="ECO:0007669"/>
    <property type="project" value="UniProtKB-KW"/>
</dbReference>
<evidence type="ECO:0000256" key="3">
    <source>
        <dbReference type="ARBA" id="ARBA00022741"/>
    </source>
</evidence>
<evidence type="ECO:0000313" key="9">
    <source>
        <dbReference type="EMBL" id="KHE90369.1"/>
    </source>
</evidence>
<accession>A0A0B0ECJ3</accession>
<evidence type="ECO:0000256" key="8">
    <source>
        <dbReference type="HAMAP-Rule" id="MF_00421"/>
    </source>
</evidence>
<evidence type="ECO:0000256" key="2">
    <source>
        <dbReference type="ARBA" id="ARBA00022598"/>
    </source>
</evidence>
<dbReference type="SMART" id="SM01211">
    <property type="entry name" value="GATase_5"/>
    <property type="match status" value="1"/>
</dbReference>
<name>A0A0B0ECJ3_9BACT</name>
<comment type="caution">
    <text evidence="9">The sequence shown here is derived from an EMBL/GenBank/DDBJ whole genome shotgun (WGS) entry which is preliminary data.</text>
</comment>
<sequence>MMSIETENNNNKPRAVILRTAGTNCAYETQYALEKAGADVDLMHVNQLVRGKGLLKPYHIFVLPGGFTYGDDIAAGKVLANQLRQHILDELMRFIDDGKLIIGICNGFQVLMKMGLLPDVKGTQTSLPGGKQRFTLTYNDSNKFEDRWVYLKSASNKSIIVDNDSVMYVPIAHAEGKFVAENREDIEKLDKSGQIVFKYVDKDGNMAAYPWNPNGSSGNIAGVCDSTGRVLGMMPHPERHIDPTQHPRWTREGLKAEGDGIAIFRNAVNYISRTFSS</sequence>
<dbReference type="Pfam" id="PF13507">
    <property type="entry name" value="GATase_5"/>
    <property type="match status" value="1"/>
</dbReference>
<dbReference type="EC" id="3.5.1.2" evidence="8"/>
<dbReference type="PANTHER" id="PTHR10099:SF1">
    <property type="entry name" value="PHOSPHORIBOSYLFORMYLGLYCINAMIDINE SYNTHASE"/>
    <property type="match status" value="1"/>
</dbReference>
<keyword evidence="3 8" id="KW-0547">Nucleotide-binding</keyword>
<dbReference type="eggNOG" id="COG0047">
    <property type="taxonomic scope" value="Bacteria"/>
</dbReference>
<dbReference type="InterPro" id="IPR029062">
    <property type="entry name" value="Class_I_gatase-like"/>
</dbReference>
<comment type="subunit">
    <text evidence="8">Part of the FGAM synthase complex composed of 1 PurL, 1 PurQ and 2 PurS subunits.</text>
</comment>
<dbReference type="GO" id="GO:0006189">
    <property type="term" value="P:'de novo' IMP biosynthetic process"/>
    <property type="evidence" value="ECO:0007669"/>
    <property type="project" value="UniProtKB-UniRule"/>
</dbReference>
<gene>
    <name evidence="8" type="primary">purQ</name>
    <name evidence="9" type="ORF">SCABRO_03866</name>
</gene>
<evidence type="ECO:0000313" key="10">
    <source>
        <dbReference type="Proteomes" id="UP000030652"/>
    </source>
</evidence>
<comment type="catalytic activity">
    <reaction evidence="8">
        <text>N(2)-formyl-N(1)-(5-phospho-beta-D-ribosyl)glycinamide + L-glutamine + ATP + H2O = 2-formamido-N(1)-(5-O-phospho-beta-D-ribosyl)acetamidine + L-glutamate + ADP + phosphate + H(+)</text>
        <dbReference type="Rhea" id="RHEA:17129"/>
        <dbReference type="ChEBI" id="CHEBI:15377"/>
        <dbReference type="ChEBI" id="CHEBI:15378"/>
        <dbReference type="ChEBI" id="CHEBI:29985"/>
        <dbReference type="ChEBI" id="CHEBI:30616"/>
        <dbReference type="ChEBI" id="CHEBI:43474"/>
        <dbReference type="ChEBI" id="CHEBI:58359"/>
        <dbReference type="ChEBI" id="CHEBI:147286"/>
        <dbReference type="ChEBI" id="CHEBI:147287"/>
        <dbReference type="ChEBI" id="CHEBI:456216"/>
        <dbReference type="EC" id="6.3.5.3"/>
    </reaction>
</comment>
<comment type="pathway">
    <text evidence="8">Purine metabolism; IMP biosynthesis via de novo pathway; 5-amino-1-(5-phospho-D-ribosyl)imidazole from N(2)-formyl-N(1)-(5-phospho-D-ribosyl)glycinamide: step 1/2.</text>
</comment>
<dbReference type="PANTHER" id="PTHR10099">
    <property type="entry name" value="PHOSPHORIBOSYLFORMYLGLYCINAMIDINE SYNTHASE"/>
    <property type="match status" value="1"/>
</dbReference>
<evidence type="ECO:0000256" key="7">
    <source>
        <dbReference type="ARBA" id="ARBA00022962"/>
    </source>
</evidence>
<keyword evidence="4 8" id="KW-0658">Purine biosynthesis</keyword>
<dbReference type="SUPFAM" id="SSF52317">
    <property type="entry name" value="Class I glutamine amidotransferase-like"/>
    <property type="match status" value="1"/>
</dbReference>
<keyword evidence="1 8" id="KW-0963">Cytoplasm</keyword>
<feature type="active site" evidence="8">
    <location>
        <position position="238"/>
    </location>
</feature>
<keyword evidence="5 8" id="KW-0378">Hydrolase</keyword>